<proteinExistence type="predicted"/>
<evidence type="ECO:0000256" key="2">
    <source>
        <dbReference type="SAM" id="SignalP"/>
    </source>
</evidence>
<feature type="region of interest" description="Disordered" evidence="1">
    <location>
        <begin position="60"/>
        <end position="188"/>
    </location>
</feature>
<feature type="compositionally biased region" description="Basic and acidic residues" evidence="1">
    <location>
        <begin position="164"/>
        <end position="180"/>
    </location>
</feature>
<name>A0ABW8Z8U6_9BURK</name>
<protein>
    <submittedName>
        <fullName evidence="3">Uncharacterized protein</fullName>
    </submittedName>
</protein>
<feature type="compositionally biased region" description="Basic residues" evidence="1">
    <location>
        <begin position="133"/>
        <end position="145"/>
    </location>
</feature>
<sequence length="188" mass="20042">MKTKGMLCMLTAVAAIIIAITGNASAQQGNTQHKYTDDAIVRDLKAGKLTVREAQILQQRNDQAAAKTAPKAAAPANAPRSTANKTHAAKPVKSVKSGKVGKEPKKKSKAPVKHLTSSHVKHGQHAPSDQHAPKSKAKTKPHHAAAKGESAKAAKAVKPVKKKDKVEKDKTATRKPEPVRKTAVKYIR</sequence>
<keyword evidence="2" id="KW-0732">Signal</keyword>
<dbReference type="RefSeq" id="WP_408167517.1">
    <property type="nucleotide sequence ID" value="NZ_JAQQFR010000005.1"/>
</dbReference>
<feature type="compositionally biased region" description="Low complexity" evidence="1">
    <location>
        <begin position="147"/>
        <end position="157"/>
    </location>
</feature>
<dbReference type="Proteomes" id="UP001629214">
    <property type="component" value="Unassembled WGS sequence"/>
</dbReference>
<evidence type="ECO:0000256" key="1">
    <source>
        <dbReference type="SAM" id="MobiDB-lite"/>
    </source>
</evidence>
<reference evidence="3 4" key="1">
    <citation type="journal article" date="2024" name="Chem. Sci.">
        <title>Discovery of megapolipeptins by genome mining of a Burkholderiales bacteria collection.</title>
        <authorList>
            <person name="Paulo B.S."/>
            <person name="Recchia M.J.J."/>
            <person name="Lee S."/>
            <person name="Fergusson C.H."/>
            <person name="Romanowski S.B."/>
            <person name="Hernandez A."/>
            <person name="Krull N."/>
            <person name="Liu D.Y."/>
            <person name="Cavanagh H."/>
            <person name="Bos A."/>
            <person name="Gray C.A."/>
            <person name="Murphy B.T."/>
            <person name="Linington R.G."/>
            <person name="Eustaquio A.S."/>
        </authorList>
    </citation>
    <scope>NUCLEOTIDE SEQUENCE [LARGE SCALE GENOMIC DNA]</scope>
    <source>
        <strain evidence="3 4">RL21-008-BIB-B</strain>
    </source>
</reference>
<evidence type="ECO:0000313" key="3">
    <source>
        <dbReference type="EMBL" id="MFL9878519.1"/>
    </source>
</evidence>
<feature type="compositionally biased region" description="Low complexity" evidence="1">
    <location>
        <begin position="64"/>
        <end position="98"/>
    </location>
</feature>
<dbReference type="EMBL" id="JAQQFR010000005">
    <property type="protein sequence ID" value="MFL9878519.1"/>
    <property type="molecule type" value="Genomic_DNA"/>
</dbReference>
<keyword evidence="4" id="KW-1185">Reference proteome</keyword>
<comment type="caution">
    <text evidence="3">The sequence shown here is derived from an EMBL/GenBank/DDBJ whole genome shotgun (WGS) entry which is preliminary data.</text>
</comment>
<accession>A0ABW8Z8U6</accession>
<gene>
    <name evidence="3" type="ORF">PQR63_09005</name>
</gene>
<feature type="signal peptide" evidence="2">
    <location>
        <begin position="1"/>
        <end position="26"/>
    </location>
</feature>
<organism evidence="3 4">
    <name type="scientific">Herbaspirillum rhizosphaerae</name>
    <dbReference type="NCBI Taxonomy" id="346179"/>
    <lineage>
        <taxon>Bacteria</taxon>
        <taxon>Pseudomonadati</taxon>
        <taxon>Pseudomonadota</taxon>
        <taxon>Betaproteobacteria</taxon>
        <taxon>Burkholderiales</taxon>
        <taxon>Oxalobacteraceae</taxon>
        <taxon>Herbaspirillum</taxon>
    </lineage>
</organism>
<feature type="chain" id="PRO_5046442126" evidence="2">
    <location>
        <begin position="27"/>
        <end position="188"/>
    </location>
</feature>
<evidence type="ECO:0000313" key="4">
    <source>
        <dbReference type="Proteomes" id="UP001629214"/>
    </source>
</evidence>